<feature type="transmembrane region" description="Helical" evidence="2">
    <location>
        <begin position="1047"/>
        <end position="1063"/>
    </location>
</feature>
<sequence length="1356" mass="148138">MSGRSVAFSGTASTPGEEGLAVPFEALVVDGEADEVGRRGEGERRDGEPRELGRHADEEREPEERDHARIDVEPVGRHVGHENVHGGEDRERHRREERDLLIRVAQAKQPAGNDREARDREPGVAVTPLGPEIIDDLPGGEEQVEVVVPGHLAARLERMERHRIGGKERRRHERQKEREPPRHDPTHRRDACTAEFSSRMQHIQHDDQAGDEEREDVRVPGRDGEDGHQHATERSGLGRLGLRQDQKAHGKRDRERVVEHPHRDEPVVDHREEEQAADQHPAAGIGAAGRGIVAAEGEQDARKDERVRREDQRSEELRRHDEAKPTADDVEERKQRRVRLQVAVRDKLGPVAGVALDGHRREVVRQVLEGGDRRQEQRRRRSDEKDDRNRRCKRTVRRPRGEPGEAGAKSCERSPRSGETRSGGDVGGSQRFCGHRGRAEPGKAEARVKRADRGKGRAKWRKPTKAPYLARSRGSAACNLGAPIADRTPAPLGRLRGARGSATLPVRHASPQPATALRRSAHPDRPGPRPPRRPACRRYWRHAEADRAPCPRRSPRWRAGDRSGRAPYRRRGAKNPERRWALGEVGDPRAVGDRPRDGGDGSADAEDRGVQSAATGNDGHRAGPSTARDRDSNRCHDPGGDGRRNPRSDPPRPATAVPAKATGTTAKSAAKAEASAPAPPLKGIRTRPLSSGSIWTPSRGTDPNRHKKSRPSIDGRLSFRAYRRTSVRVRRAGIGRVRDRADRRGHVTGVRSEIAAVSAGRRRRAAVRAVVVALAGLRATCVAASVFPASGFPASAFGAASVTPASEIDGVGSSVDPAQPTASARKREPRDETTRVMLLLRTILCQVLARCQATFNRTTAKKRQCRTFLYGGPFGTGPERAGQHRSARVDRARHAPWWSDPELRIRFFRPLSSLLLWADHHLLGERPLPLHLHSFLWWLAAVFATHRLLGALFRDRTVVRLATIAFAVAPCHVLPLAWLANREALVALALGTLALSESVHYAKGGEFRRLLAAGAAFCAALLAGEYALCLLGYVAAPLLLAKGRRKLSILSVFALPTVATLLVRRRYGYGSHGSGFYADPLDAPALFANHAPRRALVLGLEGWLGLDGETLPSTGYLPVLLFLFVAAALIVAPATYRAVRALPGEERRSASALIAGAFLAMIPVLAVIPSPRLLGAAQLGISLVTALVAAHYWGNTAEANRGSALATTLVAFVAFVHAPVTSTLDGLRLRTRTTQFLAATPSLEPPVGHAPRALPDARPVPPCTCTSPGEQSLELVYPRGPIVGSMNLFRDGSKPLHTGETFAAPGIHITVLSEDPGRVRFDFDAPLDRDRFWANEAHTSFEAVTLPEVGFGVPLH</sequence>
<feature type="compositionally biased region" description="Basic and acidic residues" evidence="1">
    <location>
        <begin position="410"/>
        <end position="419"/>
    </location>
</feature>
<feature type="compositionally biased region" description="Basic residues" evidence="1">
    <location>
        <begin position="530"/>
        <end position="540"/>
    </location>
</feature>
<feature type="compositionally biased region" description="Low complexity" evidence="1">
    <location>
        <begin position="658"/>
        <end position="676"/>
    </location>
</feature>
<feature type="compositionally biased region" description="Basic and acidic residues" evidence="1">
    <location>
        <begin position="357"/>
        <end position="389"/>
    </location>
</feature>
<feature type="compositionally biased region" description="Basic and acidic residues" evidence="1">
    <location>
        <begin position="174"/>
        <end position="192"/>
    </location>
</feature>
<comment type="caution">
    <text evidence="3">The sequence shown here is derived from an EMBL/GenBank/DDBJ whole genome shotgun (WGS) entry which is preliminary data.</text>
</comment>
<feature type="transmembrane region" description="Helical" evidence="2">
    <location>
        <begin position="1116"/>
        <end position="1136"/>
    </location>
</feature>
<feature type="compositionally biased region" description="Basic and acidic residues" evidence="1">
    <location>
        <begin position="437"/>
        <end position="455"/>
    </location>
</feature>
<reference evidence="3 4" key="1">
    <citation type="journal article" date="2023" name="Nucleic Acids Res.">
        <title>The hologenome of Daphnia magna reveals possible DNA methylation and microbiome-mediated evolution of the host genome.</title>
        <authorList>
            <person name="Chaturvedi A."/>
            <person name="Li X."/>
            <person name="Dhandapani V."/>
            <person name="Marshall H."/>
            <person name="Kissane S."/>
            <person name="Cuenca-Cambronero M."/>
            <person name="Asole G."/>
            <person name="Calvet F."/>
            <person name="Ruiz-Romero M."/>
            <person name="Marangio P."/>
            <person name="Guigo R."/>
            <person name="Rago D."/>
            <person name="Mirbahai L."/>
            <person name="Eastwood N."/>
            <person name="Colbourne J.K."/>
            <person name="Zhou J."/>
            <person name="Mallon E."/>
            <person name="Orsini L."/>
        </authorList>
    </citation>
    <scope>NUCLEOTIDE SEQUENCE [LARGE SCALE GENOMIC DNA]</scope>
    <source>
        <strain evidence="3">LRV0_1</strain>
    </source>
</reference>
<feature type="transmembrane region" description="Helical" evidence="2">
    <location>
        <begin position="1173"/>
        <end position="1193"/>
    </location>
</feature>
<keyword evidence="2" id="KW-0812">Transmembrane</keyword>
<dbReference type="EMBL" id="JAOYFB010000041">
    <property type="protein sequence ID" value="KAK4045106.1"/>
    <property type="molecule type" value="Genomic_DNA"/>
</dbReference>
<feature type="region of interest" description="Disordered" evidence="1">
    <location>
        <begin position="156"/>
        <end position="713"/>
    </location>
</feature>
<keyword evidence="4" id="KW-1185">Reference proteome</keyword>
<dbReference type="Proteomes" id="UP001234178">
    <property type="component" value="Unassembled WGS sequence"/>
</dbReference>
<keyword evidence="2" id="KW-0472">Membrane</keyword>
<feature type="compositionally biased region" description="Basic and acidic residues" evidence="1">
    <location>
        <begin position="627"/>
        <end position="650"/>
    </location>
</feature>
<feature type="compositionally biased region" description="Basic and acidic residues" evidence="1">
    <location>
        <begin position="35"/>
        <end position="101"/>
    </location>
</feature>
<keyword evidence="2" id="KW-1133">Transmembrane helix</keyword>
<accession>A0ABR0B945</accession>
<evidence type="ECO:0000256" key="2">
    <source>
        <dbReference type="SAM" id="Phobius"/>
    </source>
</evidence>
<evidence type="ECO:0000256" key="1">
    <source>
        <dbReference type="SAM" id="MobiDB-lite"/>
    </source>
</evidence>
<feature type="compositionally biased region" description="Basic and acidic residues" evidence="1">
    <location>
        <begin position="113"/>
        <end position="122"/>
    </location>
</feature>
<protein>
    <recommendedName>
        <fullName evidence="5">Glycosyltransferase RgtA/B/C/D-like domain-containing protein</fullName>
    </recommendedName>
</protein>
<organism evidence="3 4">
    <name type="scientific">Daphnia magna</name>
    <dbReference type="NCBI Taxonomy" id="35525"/>
    <lineage>
        <taxon>Eukaryota</taxon>
        <taxon>Metazoa</taxon>
        <taxon>Ecdysozoa</taxon>
        <taxon>Arthropoda</taxon>
        <taxon>Crustacea</taxon>
        <taxon>Branchiopoda</taxon>
        <taxon>Diplostraca</taxon>
        <taxon>Cladocera</taxon>
        <taxon>Anomopoda</taxon>
        <taxon>Daphniidae</taxon>
        <taxon>Daphnia</taxon>
    </lineage>
</organism>
<feature type="transmembrane region" description="Helical" evidence="2">
    <location>
        <begin position="1148"/>
        <end position="1168"/>
    </location>
</feature>
<feature type="compositionally biased region" description="Polar residues" evidence="1">
    <location>
        <begin position="688"/>
        <end position="701"/>
    </location>
</feature>
<feature type="compositionally biased region" description="Basic and acidic residues" evidence="1">
    <location>
        <begin position="574"/>
        <end position="609"/>
    </location>
</feature>
<name>A0ABR0B945_9CRUS</name>
<evidence type="ECO:0008006" key="5">
    <source>
        <dbReference type="Google" id="ProtNLM"/>
    </source>
</evidence>
<evidence type="ECO:0000313" key="4">
    <source>
        <dbReference type="Proteomes" id="UP001234178"/>
    </source>
</evidence>
<feature type="transmembrane region" description="Helical" evidence="2">
    <location>
        <begin position="1010"/>
        <end position="1035"/>
    </location>
</feature>
<feature type="transmembrane region" description="Helical" evidence="2">
    <location>
        <begin position="1205"/>
        <end position="1224"/>
    </location>
</feature>
<proteinExistence type="predicted"/>
<evidence type="ECO:0000313" key="3">
    <source>
        <dbReference type="EMBL" id="KAK4045106.1"/>
    </source>
</evidence>
<feature type="transmembrane region" description="Helical" evidence="2">
    <location>
        <begin position="935"/>
        <end position="953"/>
    </location>
</feature>
<gene>
    <name evidence="3" type="ORF">OUZ56_032514</name>
</gene>
<feature type="compositionally biased region" description="Basic and acidic residues" evidence="1">
    <location>
        <begin position="299"/>
        <end position="334"/>
    </location>
</feature>
<feature type="compositionally biased region" description="Basic and acidic residues" evidence="1">
    <location>
        <begin position="156"/>
        <end position="167"/>
    </location>
</feature>
<feature type="compositionally biased region" description="Low complexity" evidence="1">
    <location>
        <begin position="282"/>
        <end position="296"/>
    </location>
</feature>
<feature type="compositionally biased region" description="Basic and acidic residues" evidence="1">
    <location>
        <begin position="242"/>
        <end position="274"/>
    </location>
</feature>
<feature type="transmembrane region" description="Helical" evidence="2">
    <location>
        <begin position="958"/>
        <end position="978"/>
    </location>
</feature>
<feature type="compositionally biased region" description="Basic and acidic residues" evidence="1">
    <location>
        <begin position="215"/>
        <end position="233"/>
    </location>
</feature>
<feature type="region of interest" description="Disordered" evidence="1">
    <location>
        <begin position="808"/>
        <end position="831"/>
    </location>
</feature>
<feature type="region of interest" description="Disordered" evidence="1">
    <location>
        <begin position="1"/>
        <end position="141"/>
    </location>
</feature>